<evidence type="ECO:0000256" key="6">
    <source>
        <dbReference type="ARBA" id="ARBA00022777"/>
    </source>
</evidence>
<feature type="modified residue" description="4-aspartylphosphate" evidence="8">
    <location>
        <position position="756"/>
    </location>
</feature>
<keyword evidence="6" id="KW-0418">Kinase</keyword>
<dbReference type="PANTHER" id="PTHR45339">
    <property type="entry name" value="HYBRID SIGNAL TRANSDUCTION HISTIDINE KINASE J"/>
    <property type="match status" value="1"/>
</dbReference>
<dbReference type="SMART" id="SM00448">
    <property type="entry name" value="REC"/>
    <property type="match status" value="2"/>
</dbReference>
<dbReference type="Pfam" id="PF00512">
    <property type="entry name" value="HisKA"/>
    <property type="match status" value="1"/>
</dbReference>
<dbReference type="STRING" id="211165.GCA_000317285_01232"/>
<evidence type="ECO:0000259" key="10">
    <source>
        <dbReference type="PROSITE" id="PS50109"/>
    </source>
</evidence>
<keyword evidence="4 8" id="KW-0597">Phosphoprotein</keyword>
<evidence type="ECO:0000259" key="9">
    <source>
        <dbReference type="PROSITE" id="PS50046"/>
    </source>
</evidence>
<reference evidence="12 13" key="1">
    <citation type="journal article" date="2019" name="Genome Biol. Evol.">
        <title>Day and night: Metabolic profiles and evolutionary relationships of six axenic non-marine cyanobacteria.</title>
        <authorList>
            <person name="Will S.E."/>
            <person name="Henke P."/>
            <person name="Boedeker C."/>
            <person name="Huang S."/>
            <person name="Brinkmann H."/>
            <person name="Rohde M."/>
            <person name="Jarek M."/>
            <person name="Friedl T."/>
            <person name="Seufert S."/>
            <person name="Schumacher M."/>
            <person name="Overmann J."/>
            <person name="Neumann-Schaal M."/>
            <person name="Petersen J."/>
        </authorList>
    </citation>
    <scope>NUCLEOTIDE SEQUENCE [LARGE SCALE GENOMIC DNA]</scope>
    <source>
        <strain evidence="12 13">PCC 6912</strain>
    </source>
</reference>
<evidence type="ECO:0000256" key="5">
    <source>
        <dbReference type="ARBA" id="ARBA00022679"/>
    </source>
</evidence>
<dbReference type="InterPro" id="IPR003594">
    <property type="entry name" value="HATPase_dom"/>
</dbReference>
<evidence type="ECO:0000313" key="13">
    <source>
        <dbReference type="Proteomes" id="UP000268857"/>
    </source>
</evidence>
<dbReference type="PROSITE" id="PS50109">
    <property type="entry name" value="HIS_KIN"/>
    <property type="match status" value="1"/>
</dbReference>
<gene>
    <name evidence="12" type="ORF">PCC6912_08390</name>
</gene>
<dbReference type="Pfam" id="PF01590">
    <property type="entry name" value="GAF"/>
    <property type="match status" value="1"/>
</dbReference>
<dbReference type="SMART" id="SM00387">
    <property type="entry name" value="HATPase_c"/>
    <property type="match status" value="1"/>
</dbReference>
<dbReference type="EC" id="2.7.13.3" evidence="3"/>
<dbReference type="InterPro" id="IPR016132">
    <property type="entry name" value="Phyto_chromo_attachment"/>
</dbReference>
<keyword evidence="13" id="KW-1185">Reference proteome</keyword>
<evidence type="ECO:0000256" key="4">
    <source>
        <dbReference type="ARBA" id="ARBA00022553"/>
    </source>
</evidence>
<dbReference type="SUPFAM" id="SSF52172">
    <property type="entry name" value="CheY-like"/>
    <property type="match status" value="2"/>
</dbReference>
<dbReference type="PANTHER" id="PTHR45339:SF1">
    <property type="entry name" value="HYBRID SIGNAL TRANSDUCTION HISTIDINE KINASE J"/>
    <property type="match status" value="1"/>
</dbReference>
<dbReference type="FunFam" id="1.10.287.130:FF:000001">
    <property type="entry name" value="Two-component sensor histidine kinase"/>
    <property type="match status" value="1"/>
</dbReference>
<comment type="similarity">
    <text evidence="2">In the N-terminal section; belongs to the phytochrome family.</text>
</comment>
<feature type="domain" description="Response regulatory" evidence="11">
    <location>
        <begin position="1"/>
        <end position="115"/>
    </location>
</feature>
<name>A0A433NQA7_CHLFR</name>
<dbReference type="InterPro" id="IPR036890">
    <property type="entry name" value="HATPase_C_sf"/>
</dbReference>
<feature type="domain" description="Response regulatory" evidence="11">
    <location>
        <begin position="707"/>
        <end position="838"/>
    </location>
</feature>
<feature type="domain" description="Phytochrome chromophore attachment site" evidence="9">
    <location>
        <begin position="173"/>
        <end position="337"/>
    </location>
</feature>
<dbReference type="SMART" id="SM00065">
    <property type="entry name" value="GAF"/>
    <property type="match status" value="1"/>
</dbReference>
<dbReference type="Gene3D" id="3.30.450.40">
    <property type="match status" value="1"/>
</dbReference>
<dbReference type="SMART" id="SM00388">
    <property type="entry name" value="HisKA"/>
    <property type="match status" value="1"/>
</dbReference>
<dbReference type="Gene3D" id="1.10.287.130">
    <property type="match status" value="1"/>
</dbReference>
<keyword evidence="7" id="KW-0902">Two-component regulatory system</keyword>
<dbReference type="InterPro" id="IPR003661">
    <property type="entry name" value="HisK_dim/P_dom"/>
</dbReference>
<dbReference type="AlphaFoldDB" id="A0A433NQA7"/>
<evidence type="ECO:0000256" key="2">
    <source>
        <dbReference type="ARBA" id="ARBA00006402"/>
    </source>
</evidence>
<dbReference type="CDD" id="cd00082">
    <property type="entry name" value="HisKA"/>
    <property type="match status" value="1"/>
</dbReference>
<dbReference type="GO" id="GO:0000155">
    <property type="term" value="F:phosphorelay sensor kinase activity"/>
    <property type="evidence" value="ECO:0007669"/>
    <property type="project" value="InterPro"/>
</dbReference>
<dbReference type="EMBL" id="RSCJ01000002">
    <property type="protein sequence ID" value="RUR86014.1"/>
    <property type="molecule type" value="Genomic_DNA"/>
</dbReference>
<keyword evidence="5" id="KW-0808">Transferase</keyword>
<dbReference type="SUPFAM" id="SSF55781">
    <property type="entry name" value="GAF domain-like"/>
    <property type="match status" value="1"/>
</dbReference>
<protein>
    <recommendedName>
        <fullName evidence="3">histidine kinase</fullName>
        <ecNumber evidence="3">2.7.13.3</ecNumber>
    </recommendedName>
</protein>
<evidence type="ECO:0000256" key="3">
    <source>
        <dbReference type="ARBA" id="ARBA00012438"/>
    </source>
</evidence>
<dbReference type="Pfam" id="PF02518">
    <property type="entry name" value="HATPase_c"/>
    <property type="match status" value="1"/>
</dbReference>
<dbReference type="Gene3D" id="3.30.565.10">
    <property type="entry name" value="Histidine kinase-like ATPase, C-terminal domain"/>
    <property type="match status" value="1"/>
</dbReference>
<dbReference type="PROSITE" id="PS50110">
    <property type="entry name" value="RESPONSE_REGULATORY"/>
    <property type="match status" value="2"/>
</dbReference>
<evidence type="ECO:0000259" key="11">
    <source>
        <dbReference type="PROSITE" id="PS50110"/>
    </source>
</evidence>
<dbReference type="Proteomes" id="UP000268857">
    <property type="component" value="Unassembled WGS sequence"/>
</dbReference>
<dbReference type="InterPro" id="IPR001789">
    <property type="entry name" value="Sig_transdc_resp-reg_receiver"/>
</dbReference>
<dbReference type="InterPro" id="IPR004358">
    <property type="entry name" value="Sig_transdc_His_kin-like_C"/>
</dbReference>
<dbReference type="SUPFAM" id="SSF55874">
    <property type="entry name" value="ATPase domain of HSP90 chaperone/DNA topoisomerase II/histidine kinase"/>
    <property type="match status" value="1"/>
</dbReference>
<evidence type="ECO:0000256" key="7">
    <source>
        <dbReference type="ARBA" id="ARBA00023012"/>
    </source>
</evidence>
<feature type="modified residue" description="4-aspartylphosphate" evidence="8">
    <location>
        <position position="48"/>
    </location>
</feature>
<dbReference type="InterPro" id="IPR003018">
    <property type="entry name" value="GAF"/>
</dbReference>
<comment type="catalytic activity">
    <reaction evidence="1">
        <text>ATP + protein L-histidine = ADP + protein N-phospho-L-histidine.</text>
        <dbReference type="EC" id="2.7.13.3"/>
    </reaction>
</comment>
<evidence type="ECO:0000256" key="1">
    <source>
        <dbReference type="ARBA" id="ARBA00000085"/>
    </source>
</evidence>
<feature type="domain" description="Histidine kinase" evidence="10">
    <location>
        <begin position="378"/>
        <end position="680"/>
    </location>
</feature>
<evidence type="ECO:0000256" key="8">
    <source>
        <dbReference type="PROSITE-ProRule" id="PRU00169"/>
    </source>
</evidence>
<dbReference type="CDD" id="cd17546">
    <property type="entry name" value="REC_hyHK_CKI1_RcsC-like"/>
    <property type="match status" value="1"/>
</dbReference>
<dbReference type="InterPro" id="IPR011006">
    <property type="entry name" value="CheY-like_superfamily"/>
</dbReference>
<sequence length="944" mass="106326">MLIDDNPSNIQFLSNIITQQGYKIQVEKSTKIAVVTAINCFPDLILLDIITPEIDSYEICKQLKSHVITQDIPIIFLNVLNTATEKVKIFKSGGVDYLTEPLQAEEVIVRVETQLKLKRLQKQVKEHGKWIHQDCDPFAATRLRRLAEDTLRESTEREQAIAQVIQRMRQTLDLETIFTATTQELRQVLNCDRVVVFRFHPDWSGELVAESVENGWVSLIEQNNHHPHLTESTLQNENSFLQTANSAKNPILDIYLQEIQNEISKRNRDFICVPDIYKTGLDSCYINLLEEFQAKAYIKVPIFCGNQLWGLLASYQNSTPRPWKKEEINIAVQIGNHLGVALQQAELLAQTQRQSQALQQALVAADAANRAKSEFLTNMSHELRTPLNVILGFTQVMNRDSSLSNENQHNLAIINRAGEHLLNLINDILEMSKIEAGRTTLNLSSFDLILLLDNLQQMLHIRAATKDLQLVFEYAPEIPRHIISDSSKLRQVLLNLLGNAIKFTDSGSVKLKVDIGNKKKDTEKSLSISSCLDASHHPTQNHPLLEKPRYAPLPVEEPLLSEAVPAEATPRLHQPPSRSGIPFRTMVQHEAGFCEQAPKSPDSVCLHFQVIDTGHGISPEEIELLFEAFGQTEIGRKSQQGTGLGLAISRKYVQLMGGEISVSSTVGVGSTFAFDIQVNLPSSSEIQTTATPHHRVNSLAPGQSEYRILVVDDANDSRKLLVTLLKNIGFAVREAANGTEAVCIWESWQPHVILMDMRMPVMDGYEATREIRARERRSGGEGERGREFPASCARTVIIALTANVFEEQRQAMISAGCTDFINKPFREQIILEKLNQYLGVKYLYQAENCQIIQEKQINTEESLISADLVALLSTMSPEWLIKVHQAAAQCSDDLILELLKQLPPEKSLLVNWLKDLAQNFQFNKIIELTNINIKKCRMQNTECN</sequence>
<dbReference type="InterPro" id="IPR029016">
    <property type="entry name" value="GAF-like_dom_sf"/>
</dbReference>
<dbReference type="InterPro" id="IPR036097">
    <property type="entry name" value="HisK_dim/P_sf"/>
</dbReference>
<dbReference type="PRINTS" id="PR00344">
    <property type="entry name" value="BCTRLSENSOR"/>
</dbReference>
<dbReference type="Pfam" id="PF00072">
    <property type="entry name" value="Response_reg"/>
    <property type="match status" value="2"/>
</dbReference>
<dbReference type="CDD" id="cd16922">
    <property type="entry name" value="HATPase_EvgS-ArcB-TorS-like"/>
    <property type="match status" value="1"/>
</dbReference>
<dbReference type="Gene3D" id="3.40.50.2300">
    <property type="match status" value="2"/>
</dbReference>
<dbReference type="InterPro" id="IPR005467">
    <property type="entry name" value="His_kinase_dom"/>
</dbReference>
<comment type="caution">
    <text evidence="12">The sequence shown here is derived from an EMBL/GenBank/DDBJ whole genome shotgun (WGS) entry which is preliminary data.</text>
</comment>
<proteinExistence type="inferred from homology"/>
<evidence type="ECO:0000313" key="12">
    <source>
        <dbReference type="EMBL" id="RUR86014.1"/>
    </source>
</evidence>
<organism evidence="12 13">
    <name type="scientific">Chlorogloeopsis fritschii PCC 6912</name>
    <dbReference type="NCBI Taxonomy" id="211165"/>
    <lineage>
        <taxon>Bacteria</taxon>
        <taxon>Bacillati</taxon>
        <taxon>Cyanobacteriota</taxon>
        <taxon>Cyanophyceae</taxon>
        <taxon>Nostocales</taxon>
        <taxon>Chlorogloeopsidaceae</taxon>
        <taxon>Chlorogloeopsis</taxon>
    </lineage>
</organism>
<dbReference type="SUPFAM" id="SSF47384">
    <property type="entry name" value="Homodimeric domain of signal transducing histidine kinase"/>
    <property type="match status" value="1"/>
</dbReference>
<dbReference type="PROSITE" id="PS50046">
    <property type="entry name" value="PHYTOCHROME_2"/>
    <property type="match status" value="1"/>
</dbReference>
<accession>A0A433NQA7</accession>